<evidence type="ECO:0000256" key="1">
    <source>
        <dbReference type="SAM" id="MobiDB-lite"/>
    </source>
</evidence>
<evidence type="ECO:0000313" key="2">
    <source>
        <dbReference type="EMBL" id="MDI7924222.1"/>
    </source>
</evidence>
<reference evidence="2" key="1">
    <citation type="submission" date="2022-03" db="EMBL/GenBank/DDBJ databases">
        <title>Fererhizobium litorale gen. nov., sp. nov., isolated from sandy sediments of the Sea of Japan seashore.</title>
        <authorList>
            <person name="Romanenko L."/>
            <person name="Kurilenko V."/>
            <person name="Otstavnykh N."/>
            <person name="Svetashev V."/>
            <person name="Tekutyeva L."/>
            <person name="Isaeva M."/>
            <person name="Mikhailov V."/>
        </authorList>
    </citation>
    <scope>NUCLEOTIDE SEQUENCE</scope>
    <source>
        <strain evidence="2">KMM 9576</strain>
    </source>
</reference>
<dbReference type="EMBL" id="JALDYZ010000013">
    <property type="protein sequence ID" value="MDI7924222.1"/>
    <property type="molecule type" value="Genomic_DNA"/>
</dbReference>
<feature type="region of interest" description="Disordered" evidence="1">
    <location>
        <begin position="45"/>
        <end position="68"/>
    </location>
</feature>
<dbReference type="AlphaFoldDB" id="A0AAE3U3V7"/>
<sequence length="132" mass="13734">MGEARHKAKLTVTIGTFAGLVATLAGCTSSQPVATAQTASLTPTVVESNANPAPRETAPRKTGTYPTFGKPLTAANVQLSDTEASSIEAQVTALGAQKRAGNVSEAEYKRRLEELRKLANAHGEEALSEIAN</sequence>
<dbReference type="Proteomes" id="UP001161580">
    <property type="component" value="Unassembled WGS sequence"/>
</dbReference>
<proteinExistence type="predicted"/>
<comment type="caution">
    <text evidence="2">The sequence shown here is derived from an EMBL/GenBank/DDBJ whole genome shotgun (WGS) entry which is preliminary data.</text>
</comment>
<dbReference type="PROSITE" id="PS51257">
    <property type="entry name" value="PROKAR_LIPOPROTEIN"/>
    <property type="match status" value="1"/>
</dbReference>
<gene>
    <name evidence="2" type="ORF">MRS75_19345</name>
</gene>
<accession>A0AAE3U3V7</accession>
<evidence type="ECO:0000313" key="3">
    <source>
        <dbReference type="Proteomes" id="UP001161580"/>
    </source>
</evidence>
<evidence type="ECO:0008006" key="4">
    <source>
        <dbReference type="Google" id="ProtNLM"/>
    </source>
</evidence>
<organism evidence="2 3">
    <name type="scientific">Ferirhizobium litorale</name>
    <dbReference type="NCBI Taxonomy" id="2927786"/>
    <lineage>
        <taxon>Bacteria</taxon>
        <taxon>Pseudomonadati</taxon>
        <taxon>Pseudomonadota</taxon>
        <taxon>Alphaproteobacteria</taxon>
        <taxon>Hyphomicrobiales</taxon>
        <taxon>Rhizobiaceae</taxon>
        <taxon>Ferirhizobium</taxon>
    </lineage>
</organism>
<dbReference type="RefSeq" id="WP_311788277.1">
    <property type="nucleotide sequence ID" value="NZ_JALDYY010000014.1"/>
</dbReference>
<keyword evidence="3" id="KW-1185">Reference proteome</keyword>
<protein>
    <recommendedName>
        <fullName evidence="4">SHOCT domain-containing protein</fullName>
    </recommendedName>
</protein>
<name>A0AAE3U3V7_9HYPH</name>